<dbReference type="KEGG" id="hdf:AArcSl_1490"/>
<evidence type="ECO:0000313" key="4">
    <source>
        <dbReference type="Proteomes" id="UP000263012"/>
    </source>
</evidence>
<proteinExistence type="inferred from homology"/>
<protein>
    <submittedName>
        <fullName evidence="3">Universal stress protein UspA</fullName>
    </submittedName>
</protein>
<dbReference type="PRINTS" id="PR01438">
    <property type="entry name" value="UNVRSLSTRESS"/>
</dbReference>
<evidence type="ECO:0000259" key="2">
    <source>
        <dbReference type="Pfam" id="PF00582"/>
    </source>
</evidence>
<dbReference type="InterPro" id="IPR006016">
    <property type="entry name" value="UspA"/>
</dbReference>
<reference evidence="4" key="1">
    <citation type="submission" date="2017-11" db="EMBL/GenBank/DDBJ databases">
        <title>Phenotypic and genomic properties of facultatively anaerobic sulfur-reducing natronoarchaea from hypersaline soda lakes.</title>
        <authorList>
            <person name="Sorokin D.Y."/>
            <person name="Kublanov I.V."/>
            <person name="Roman P."/>
            <person name="Sinninghe Damste J.S."/>
            <person name="Golyshin P.N."/>
            <person name="Rojo D."/>
            <person name="Ciordia S."/>
            <person name="Mena M.D.C."/>
            <person name="Ferrer M."/>
            <person name="Messina E."/>
            <person name="Smedile F."/>
            <person name="La Spada G."/>
            <person name="La Cono V."/>
            <person name="Yakimov M.M."/>
        </authorList>
    </citation>
    <scope>NUCLEOTIDE SEQUENCE [LARGE SCALE GENOMIC DNA]</scope>
    <source>
        <strain evidence="4">AArc-Sl</strain>
    </source>
</reference>
<dbReference type="AlphaFoldDB" id="A0A343TJ47"/>
<gene>
    <name evidence="3" type="primary">uspA16</name>
    <name evidence="3" type="ORF">AArcSl_1490</name>
</gene>
<sequence>MIDGQQLTGRWTKGSTMYDDVLIPTDGSETVPEALDHALPIATDNDATVHALYVVDSRITAAADRETREEVEASLEREGTAAVEAVEDAATEAGLDSTTAIRKATPWRGILDYAAETDVDLIVIGSHGKTPREKITSLGSVSERVVDGAEIPVLVVRSPDGG</sequence>
<organism evidence="3 4">
    <name type="scientific">Halalkaliarchaeum desulfuricum</name>
    <dbReference type="NCBI Taxonomy" id="2055893"/>
    <lineage>
        <taxon>Archaea</taxon>
        <taxon>Methanobacteriati</taxon>
        <taxon>Methanobacteriota</taxon>
        <taxon>Stenosarchaea group</taxon>
        <taxon>Halobacteria</taxon>
        <taxon>Halobacteriales</taxon>
        <taxon>Haloferacaceae</taxon>
        <taxon>Halalkaliarchaeum</taxon>
    </lineage>
</organism>
<accession>A0A343TJ47</accession>
<dbReference type="PANTHER" id="PTHR46268">
    <property type="entry name" value="STRESS RESPONSE PROTEIN NHAX"/>
    <property type="match status" value="1"/>
</dbReference>
<evidence type="ECO:0000313" key="3">
    <source>
        <dbReference type="EMBL" id="AUX09119.1"/>
    </source>
</evidence>
<name>A0A343TJ47_9EURY</name>
<comment type="similarity">
    <text evidence="1">Belongs to the universal stress protein A family.</text>
</comment>
<feature type="domain" description="UspA" evidence="2">
    <location>
        <begin position="17"/>
        <end position="157"/>
    </location>
</feature>
<dbReference type="EMBL" id="CP025066">
    <property type="protein sequence ID" value="AUX09119.1"/>
    <property type="molecule type" value="Genomic_DNA"/>
</dbReference>
<dbReference type="PANTHER" id="PTHR46268:SF6">
    <property type="entry name" value="UNIVERSAL STRESS PROTEIN UP12"/>
    <property type="match status" value="1"/>
</dbReference>
<dbReference type="InterPro" id="IPR014729">
    <property type="entry name" value="Rossmann-like_a/b/a_fold"/>
</dbReference>
<dbReference type="CDD" id="cd00293">
    <property type="entry name" value="USP-like"/>
    <property type="match status" value="1"/>
</dbReference>
<evidence type="ECO:0000256" key="1">
    <source>
        <dbReference type="ARBA" id="ARBA00008791"/>
    </source>
</evidence>
<dbReference type="SUPFAM" id="SSF52402">
    <property type="entry name" value="Adenine nucleotide alpha hydrolases-like"/>
    <property type="match status" value="1"/>
</dbReference>
<dbReference type="Proteomes" id="UP000263012">
    <property type="component" value="Chromosome"/>
</dbReference>
<dbReference type="Gene3D" id="3.40.50.620">
    <property type="entry name" value="HUPs"/>
    <property type="match status" value="1"/>
</dbReference>
<keyword evidence="4" id="KW-1185">Reference proteome</keyword>
<dbReference type="Pfam" id="PF00582">
    <property type="entry name" value="Usp"/>
    <property type="match status" value="1"/>
</dbReference>
<dbReference type="InterPro" id="IPR006015">
    <property type="entry name" value="Universal_stress_UspA"/>
</dbReference>